<feature type="region of interest" description="Disordered" evidence="1">
    <location>
        <begin position="305"/>
        <end position="348"/>
    </location>
</feature>
<feature type="compositionally biased region" description="Basic and acidic residues" evidence="1">
    <location>
        <begin position="327"/>
        <end position="336"/>
    </location>
</feature>
<dbReference type="EMBL" id="BSUN01000001">
    <property type="protein sequence ID" value="GMA37551.1"/>
    <property type="molecule type" value="Genomic_DNA"/>
</dbReference>
<protein>
    <submittedName>
        <fullName evidence="2">Uncharacterized protein</fullName>
    </submittedName>
</protein>
<evidence type="ECO:0000313" key="2">
    <source>
        <dbReference type="EMBL" id="GMA37551.1"/>
    </source>
</evidence>
<evidence type="ECO:0000313" key="3">
    <source>
        <dbReference type="Proteomes" id="UP001157125"/>
    </source>
</evidence>
<dbReference type="RefSeq" id="WP_284329162.1">
    <property type="nucleotide sequence ID" value="NZ_BSUN01000001.1"/>
</dbReference>
<dbReference type="Pfam" id="PF09566">
    <property type="entry name" value="RE_SacI"/>
    <property type="match status" value="1"/>
</dbReference>
<comment type="caution">
    <text evidence="2">The sequence shown here is derived from an EMBL/GenBank/DDBJ whole genome shotgun (WGS) entry which is preliminary data.</text>
</comment>
<evidence type="ECO:0000256" key="1">
    <source>
        <dbReference type="SAM" id="MobiDB-lite"/>
    </source>
</evidence>
<reference evidence="3" key="1">
    <citation type="journal article" date="2019" name="Int. J. Syst. Evol. Microbiol.">
        <title>The Global Catalogue of Microorganisms (GCM) 10K type strain sequencing project: providing services to taxonomists for standard genome sequencing and annotation.</title>
        <authorList>
            <consortium name="The Broad Institute Genomics Platform"/>
            <consortium name="The Broad Institute Genome Sequencing Center for Infectious Disease"/>
            <person name="Wu L."/>
            <person name="Ma J."/>
        </authorList>
    </citation>
    <scope>NUCLEOTIDE SEQUENCE [LARGE SCALE GENOMIC DNA]</scope>
    <source>
        <strain evidence="3">NBRC 112299</strain>
    </source>
</reference>
<dbReference type="InterPro" id="IPR019066">
    <property type="entry name" value="Restrct_endonuc_II_SacI"/>
</dbReference>
<keyword evidence="3" id="KW-1185">Reference proteome</keyword>
<dbReference type="Proteomes" id="UP001157125">
    <property type="component" value="Unassembled WGS sequence"/>
</dbReference>
<organism evidence="2 3">
    <name type="scientific">Demequina litorisediminis</name>
    <dbReference type="NCBI Taxonomy" id="1849022"/>
    <lineage>
        <taxon>Bacteria</taxon>
        <taxon>Bacillati</taxon>
        <taxon>Actinomycetota</taxon>
        <taxon>Actinomycetes</taxon>
        <taxon>Micrococcales</taxon>
        <taxon>Demequinaceae</taxon>
        <taxon>Demequina</taxon>
    </lineage>
</organism>
<sequence length="348" mass="37511">MMDISSEHDEGKRWQLDLAAAEIVMEQALAQRTADRANDNFVAGEWAEVSREVYGWAQAKTYLAAVLCGLVARATDARANPLSLQVGDDAGTFGYAATSLWQVIQGVAHGRVDLRSLKSQPFNNSPFGGKRILSSDWANVAPRNRPLLARTVSLMANVAEMSRSDAAQALRDFLSAVPDATLPSVLEAHLATSHLDLVAFFESLETFLLDDGENGRRAQAMVAAAISLVHPLGTFTPKSVNDPSRTTPGDVSVTGVTSLGRRRGLYVEAKQKYTPAEWVGQFAHELAERDPAGVGAYAALVNDRTERSARRASKASRMDGGHAGNRGSDDHLDQSFRHGARSADVVRA</sequence>
<proteinExistence type="predicted"/>
<name>A0ABQ6IJH9_9MICO</name>
<gene>
    <name evidence="2" type="ORF">GCM10025876_37550</name>
</gene>
<accession>A0ABQ6IJH9</accession>